<reference evidence="1 2" key="1">
    <citation type="submission" date="2019-10" db="EMBL/GenBank/DDBJ databases">
        <title>Whole genome shotgun sequence of Acrocarpospora pleiomorpha NBRC 16267.</title>
        <authorList>
            <person name="Ichikawa N."/>
            <person name="Kimura A."/>
            <person name="Kitahashi Y."/>
            <person name="Komaki H."/>
            <person name="Oguchi A."/>
        </authorList>
    </citation>
    <scope>NUCLEOTIDE SEQUENCE [LARGE SCALE GENOMIC DNA]</scope>
    <source>
        <strain evidence="1 2">NBRC 16267</strain>
    </source>
</reference>
<evidence type="ECO:0000313" key="1">
    <source>
        <dbReference type="EMBL" id="GES19928.1"/>
    </source>
</evidence>
<name>A0A5M3XNY0_9ACTN</name>
<dbReference type="SUPFAM" id="SSF53448">
    <property type="entry name" value="Nucleotide-diphospho-sugar transferases"/>
    <property type="match status" value="1"/>
</dbReference>
<proteinExistence type="predicted"/>
<dbReference type="InterPro" id="IPR018641">
    <property type="entry name" value="Trfase_1_rSAM/seldom-assoc"/>
</dbReference>
<protein>
    <submittedName>
        <fullName evidence="1">Glycosyl transferase</fullName>
    </submittedName>
</protein>
<keyword evidence="2" id="KW-1185">Reference proteome</keyword>
<keyword evidence="1" id="KW-0808">Transferase</keyword>
<dbReference type="PANTHER" id="PTHR36529:SF1">
    <property type="entry name" value="GLYCOSYLTRANSFERASE"/>
    <property type="match status" value="1"/>
</dbReference>
<dbReference type="Gene3D" id="3.90.550.10">
    <property type="entry name" value="Spore Coat Polysaccharide Biosynthesis Protein SpsA, Chain A"/>
    <property type="match status" value="1"/>
</dbReference>
<accession>A0A5M3XNY0</accession>
<dbReference type="NCBIfam" id="TIGR04282">
    <property type="entry name" value="glyco_like_cofC"/>
    <property type="match status" value="1"/>
</dbReference>
<comment type="caution">
    <text evidence="1">The sequence shown here is derived from an EMBL/GenBank/DDBJ whole genome shotgun (WGS) entry which is preliminary data.</text>
</comment>
<dbReference type="GO" id="GO:0016740">
    <property type="term" value="F:transferase activity"/>
    <property type="evidence" value="ECO:0007669"/>
    <property type="project" value="UniProtKB-KW"/>
</dbReference>
<gene>
    <name evidence="1" type="ORF">Aple_028240</name>
</gene>
<sequence>MPAQIIVIAKEPVAGRVKTRLSPPFTPGQAAQLAAAALEDTLRTVAALPVAHRVLALAGLPGYWLPDGFTVIPQRGDGLDERLAAAFRDAYRLHPMPLVLVGMDTPQLSPDLLEAAVSALAHRDAVYGPACDGGFWLLGLRRPDPGLLLGVPMSRPTTGRAQLGRLTGAGLSVATLPELTDVDTADDAFQVAAQAPGSRFAGVLAALAQGALL</sequence>
<organism evidence="1 2">
    <name type="scientific">Acrocarpospora pleiomorpha</name>
    <dbReference type="NCBI Taxonomy" id="90975"/>
    <lineage>
        <taxon>Bacteria</taxon>
        <taxon>Bacillati</taxon>
        <taxon>Actinomycetota</taxon>
        <taxon>Actinomycetes</taxon>
        <taxon>Streptosporangiales</taxon>
        <taxon>Streptosporangiaceae</taxon>
        <taxon>Acrocarpospora</taxon>
    </lineage>
</organism>
<dbReference type="EMBL" id="BLAF01000013">
    <property type="protein sequence ID" value="GES19928.1"/>
    <property type="molecule type" value="Genomic_DNA"/>
</dbReference>
<dbReference type="Proteomes" id="UP000377595">
    <property type="component" value="Unassembled WGS sequence"/>
</dbReference>
<dbReference type="Pfam" id="PF09837">
    <property type="entry name" value="DUF2064"/>
    <property type="match status" value="1"/>
</dbReference>
<dbReference type="AlphaFoldDB" id="A0A5M3XNY0"/>
<dbReference type="InterPro" id="IPR029044">
    <property type="entry name" value="Nucleotide-diphossugar_trans"/>
</dbReference>
<dbReference type="PANTHER" id="PTHR36529">
    <property type="entry name" value="SLL1095 PROTEIN"/>
    <property type="match status" value="1"/>
</dbReference>
<evidence type="ECO:0000313" key="2">
    <source>
        <dbReference type="Proteomes" id="UP000377595"/>
    </source>
</evidence>